<reference evidence="1 2" key="1">
    <citation type="submission" date="2015-01" db="EMBL/GenBank/DDBJ databases">
        <title>Genome Sequencing of Rickettsiales.</title>
        <authorList>
            <person name="Daugherty S.C."/>
            <person name="Su Q."/>
            <person name="Abolude K."/>
            <person name="Beier-Sexton M."/>
            <person name="Carlyon J.A."/>
            <person name="Carter R."/>
            <person name="Day N.P."/>
            <person name="Dumler S.J."/>
            <person name="Dyachenko V."/>
            <person name="Godinez A."/>
            <person name="Kurtti T.J."/>
            <person name="Lichay M."/>
            <person name="Mullins K.E."/>
            <person name="Ott S."/>
            <person name="Pappas-Brown V."/>
            <person name="Paris D.H."/>
            <person name="Patel P."/>
            <person name="Richards A.L."/>
            <person name="Sadzewicz L."/>
            <person name="Sears K."/>
            <person name="Seidman D."/>
            <person name="Sengamalay N."/>
            <person name="Stenos J."/>
            <person name="Tallon L.J."/>
            <person name="Vincent G."/>
            <person name="Fraser C.M."/>
            <person name="Munderloh U."/>
            <person name="Dunning-Hotopp J.C."/>
        </authorList>
    </citation>
    <scope>NUCLEOTIDE SEQUENCE [LARGE SCALE GENOMIC DNA]</scope>
    <source>
        <strain evidence="1 2">NCH-1</strain>
    </source>
</reference>
<dbReference type="Proteomes" id="UP000033754">
    <property type="component" value="Unassembled WGS sequence"/>
</dbReference>
<comment type="caution">
    <text evidence="1">The sequence shown here is derived from an EMBL/GenBank/DDBJ whole genome shotgun (WGS) entry which is preliminary data.</text>
</comment>
<gene>
    <name evidence="1" type="ORF">EPHNCH_1265</name>
</gene>
<protein>
    <submittedName>
        <fullName evidence="1">Uncharacterized protein</fullName>
    </submittedName>
</protein>
<proteinExistence type="predicted"/>
<accession>A0A0F3N531</accession>
<organism evidence="1 2">
    <name type="scientific">Anaplasma phagocytophilum str. NCH-1</name>
    <dbReference type="NCBI Taxonomy" id="1359161"/>
    <lineage>
        <taxon>Bacteria</taxon>
        <taxon>Pseudomonadati</taxon>
        <taxon>Pseudomonadota</taxon>
        <taxon>Alphaproteobacteria</taxon>
        <taxon>Rickettsiales</taxon>
        <taxon>Anaplasmataceae</taxon>
        <taxon>Anaplasma</taxon>
        <taxon>phagocytophilum group</taxon>
    </lineage>
</organism>
<sequence>MVIHRLRKNISGVIFVFIGYNRFLQIPEVCMVTTACFIDIPL</sequence>
<dbReference type="AlphaFoldDB" id="A0A0F3N531"/>
<evidence type="ECO:0000313" key="2">
    <source>
        <dbReference type="Proteomes" id="UP000033754"/>
    </source>
</evidence>
<name>A0A0F3N531_ANAPH</name>
<dbReference type="EMBL" id="LANT01000008">
    <property type="protein sequence ID" value="KJV63165.1"/>
    <property type="molecule type" value="Genomic_DNA"/>
</dbReference>
<evidence type="ECO:0000313" key="1">
    <source>
        <dbReference type="EMBL" id="KJV63165.1"/>
    </source>
</evidence>